<sequence length="68" mass="8190">MAYKVIEKFKDLKDNDHIYEVNDIYPREDIKLEDIPQKRIKELTTKKNKIGKILIEEIEEESAKKIEE</sequence>
<reference evidence="1" key="1">
    <citation type="journal article" date="2021" name="Proc. Natl. Acad. Sci. U.S.A.">
        <title>A Catalog of Tens of Thousands of Viruses from Human Metagenomes Reveals Hidden Associations with Chronic Diseases.</title>
        <authorList>
            <person name="Tisza M.J."/>
            <person name="Buck C.B."/>
        </authorList>
    </citation>
    <scope>NUCLEOTIDE SEQUENCE</scope>
    <source>
        <strain evidence="1">CtES717</strain>
    </source>
</reference>
<dbReference type="EMBL" id="BK057795">
    <property type="protein sequence ID" value="DAE92228.1"/>
    <property type="molecule type" value="Genomic_DNA"/>
</dbReference>
<name>A0A8S5RSU2_9CAUD</name>
<protein>
    <submittedName>
        <fullName evidence="1">Uncharacterized protein</fullName>
    </submittedName>
</protein>
<accession>A0A8S5RSU2</accession>
<organism evidence="1">
    <name type="scientific">Siphoviridae sp. ctES717</name>
    <dbReference type="NCBI Taxonomy" id="2827564"/>
    <lineage>
        <taxon>Viruses</taxon>
        <taxon>Duplodnaviria</taxon>
        <taxon>Heunggongvirae</taxon>
        <taxon>Uroviricota</taxon>
        <taxon>Caudoviricetes</taxon>
    </lineage>
</organism>
<proteinExistence type="predicted"/>
<evidence type="ECO:0000313" key="1">
    <source>
        <dbReference type="EMBL" id="DAE92228.1"/>
    </source>
</evidence>